<accession>A0A401Q7T6</accession>
<sequence length="91" mass="10562">NSLGGGSLSSTCNWQIPLSRRFRSLKLWFVIRSFGVEGLQAHVRHGTEMAKFFESLVRSDCNFEVPAKRHLGLVTFRLKVRKLSQRFNHRM</sequence>
<evidence type="ECO:0000256" key="9">
    <source>
        <dbReference type="ARBA" id="ARBA00039946"/>
    </source>
</evidence>
<evidence type="ECO:0000313" key="12">
    <source>
        <dbReference type="Proteomes" id="UP000288216"/>
    </source>
</evidence>
<keyword evidence="8 10" id="KW-0456">Lyase</keyword>
<dbReference type="InterPro" id="IPR015424">
    <property type="entry name" value="PyrdxlP-dep_Trfase"/>
</dbReference>
<dbReference type="Gene3D" id="3.40.640.10">
    <property type="entry name" value="Type I PLP-dependent aspartate aminotransferase-like (Major domain)"/>
    <property type="match status" value="1"/>
</dbReference>
<dbReference type="Gene3D" id="3.90.1150.10">
    <property type="entry name" value="Aspartate Aminotransferase, domain 1"/>
    <property type="match status" value="1"/>
</dbReference>
<evidence type="ECO:0000256" key="3">
    <source>
        <dbReference type="ARBA" id="ARBA00011738"/>
    </source>
</evidence>
<dbReference type="STRING" id="75743.A0A401Q7T6"/>
<keyword evidence="6" id="KW-0210">Decarboxylase</keyword>
<dbReference type="GO" id="GO:0006548">
    <property type="term" value="P:L-histidine catabolic process"/>
    <property type="evidence" value="ECO:0007669"/>
    <property type="project" value="TreeGrafter"/>
</dbReference>
<dbReference type="OrthoDB" id="639767at2759"/>
<dbReference type="GO" id="GO:0005737">
    <property type="term" value="C:cytoplasm"/>
    <property type="evidence" value="ECO:0007669"/>
    <property type="project" value="TreeGrafter"/>
</dbReference>
<keyword evidence="7 10" id="KW-0663">Pyridoxal phosphate</keyword>
<dbReference type="AlphaFoldDB" id="A0A401Q7T6"/>
<feature type="non-terminal residue" evidence="11">
    <location>
        <position position="1"/>
    </location>
</feature>
<evidence type="ECO:0000256" key="1">
    <source>
        <dbReference type="ARBA" id="ARBA00001933"/>
    </source>
</evidence>
<dbReference type="GO" id="GO:0004398">
    <property type="term" value="F:histidine decarboxylase activity"/>
    <property type="evidence" value="ECO:0007669"/>
    <property type="project" value="UniProtKB-EC"/>
</dbReference>
<reference evidence="11 12" key="1">
    <citation type="journal article" date="2018" name="Nat. Ecol. Evol.">
        <title>Shark genomes provide insights into elasmobranch evolution and the origin of vertebrates.</title>
        <authorList>
            <person name="Hara Y"/>
            <person name="Yamaguchi K"/>
            <person name="Onimaru K"/>
            <person name="Kadota M"/>
            <person name="Koyanagi M"/>
            <person name="Keeley SD"/>
            <person name="Tatsumi K"/>
            <person name="Tanaka K"/>
            <person name="Motone F"/>
            <person name="Kageyama Y"/>
            <person name="Nozu R"/>
            <person name="Adachi N"/>
            <person name="Nishimura O"/>
            <person name="Nakagawa R"/>
            <person name="Tanegashima C"/>
            <person name="Kiyatake I"/>
            <person name="Matsumoto R"/>
            <person name="Murakumo K"/>
            <person name="Nishida K"/>
            <person name="Terakita A"/>
            <person name="Kuratani S"/>
            <person name="Sato K"/>
            <person name="Hyodo S Kuraku.S."/>
        </authorList>
    </citation>
    <scope>NUCLEOTIDE SEQUENCE [LARGE SCALE GENOMIC DNA]</scope>
</reference>
<dbReference type="PANTHER" id="PTHR11999">
    <property type="entry name" value="GROUP II PYRIDOXAL-5-PHOSPHATE DECARBOXYLASE"/>
    <property type="match status" value="1"/>
</dbReference>
<gene>
    <name evidence="11" type="ORF">scyTo_0023144</name>
</gene>
<dbReference type="InterPro" id="IPR010977">
    <property type="entry name" value="Aromatic_deC"/>
</dbReference>
<evidence type="ECO:0000256" key="6">
    <source>
        <dbReference type="ARBA" id="ARBA00022793"/>
    </source>
</evidence>
<dbReference type="GO" id="GO:0001694">
    <property type="term" value="P:histamine biosynthetic process"/>
    <property type="evidence" value="ECO:0007669"/>
    <property type="project" value="TreeGrafter"/>
</dbReference>
<comment type="caution">
    <text evidence="11">The sequence shown here is derived from an EMBL/GenBank/DDBJ whole genome shotgun (WGS) entry which is preliminary data.</text>
</comment>
<dbReference type="InterPro" id="IPR002129">
    <property type="entry name" value="PyrdxlP-dep_de-COase"/>
</dbReference>
<dbReference type="PRINTS" id="PR00800">
    <property type="entry name" value="YHDCRBOXLASE"/>
</dbReference>
<dbReference type="Pfam" id="PF00282">
    <property type="entry name" value="Pyridoxal_deC"/>
    <property type="match status" value="1"/>
</dbReference>
<dbReference type="InterPro" id="IPR015421">
    <property type="entry name" value="PyrdxlP-dep_Trfase_major"/>
</dbReference>
<dbReference type="EC" id="4.1.1.22" evidence="4"/>
<evidence type="ECO:0000256" key="10">
    <source>
        <dbReference type="RuleBase" id="RU000382"/>
    </source>
</evidence>
<comment type="subunit">
    <text evidence="3">Homodimer.</text>
</comment>
<dbReference type="PANTHER" id="PTHR11999:SF68">
    <property type="entry name" value="HISTIDINE DECARBOXYLASE"/>
    <property type="match status" value="1"/>
</dbReference>
<comment type="cofactor">
    <cofactor evidence="1 10">
        <name>pyridoxal 5'-phosphate</name>
        <dbReference type="ChEBI" id="CHEBI:597326"/>
    </cofactor>
</comment>
<dbReference type="InterPro" id="IPR015422">
    <property type="entry name" value="PyrdxlP-dep_Trfase_small"/>
</dbReference>
<evidence type="ECO:0000256" key="7">
    <source>
        <dbReference type="ARBA" id="ARBA00022898"/>
    </source>
</evidence>
<dbReference type="GO" id="GO:0030170">
    <property type="term" value="F:pyridoxal phosphate binding"/>
    <property type="evidence" value="ECO:0007669"/>
    <property type="project" value="InterPro"/>
</dbReference>
<evidence type="ECO:0000313" key="11">
    <source>
        <dbReference type="EMBL" id="GCB81439.1"/>
    </source>
</evidence>
<evidence type="ECO:0000256" key="5">
    <source>
        <dbReference type="ARBA" id="ARBA00022584"/>
    </source>
</evidence>
<evidence type="ECO:0000256" key="4">
    <source>
        <dbReference type="ARBA" id="ARBA00012320"/>
    </source>
</evidence>
<evidence type="ECO:0000256" key="2">
    <source>
        <dbReference type="ARBA" id="ARBA00009533"/>
    </source>
</evidence>
<keyword evidence="5" id="KW-0127">Catecholamine biosynthesis</keyword>
<dbReference type="Proteomes" id="UP000288216">
    <property type="component" value="Unassembled WGS sequence"/>
</dbReference>
<organism evidence="11 12">
    <name type="scientific">Scyliorhinus torazame</name>
    <name type="common">Cloudy catshark</name>
    <name type="synonym">Catulus torazame</name>
    <dbReference type="NCBI Taxonomy" id="75743"/>
    <lineage>
        <taxon>Eukaryota</taxon>
        <taxon>Metazoa</taxon>
        <taxon>Chordata</taxon>
        <taxon>Craniata</taxon>
        <taxon>Vertebrata</taxon>
        <taxon>Chondrichthyes</taxon>
        <taxon>Elasmobranchii</taxon>
        <taxon>Galeomorphii</taxon>
        <taxon>Galeoidea</taxon>
        <taxon>Carcharhiniformes</taxon>
        <taxon>Scyliorhinidae</taxon>
        <taxon>Scyliorhinus</taxon>
    </lineage>
</organism>
<evidence type="ECO:0000256" key="8">
    <source>
        <dbReference type="ARBA" id="ARBA00023239"/>
    </source>
</evidence>
<name>A0A401Q7T6_SCYTO</name>
<dbReference type="EMBL" id="BFAA01026727">
    <property type="protein sequence ID" value="GCB81439.1"/>
    <property type="molecule type" value="Genomic_DNA"/>
</dbReference>
<dbReference type="GO" id="GO:0042423">
    <property type="term" value="P:catecholamine biosynthetic process"/>
    <property type="evidence" value="ECO:0007669"/>
    <property type="project" value="UniProtKB-KW"/>
</dbReference>
<comment type="similarity">
    <text evidence="2 10">Belongs to the group II decarboxylase family.</text>
</comment>
<dbReference type="SUPFAM" id="SSF53383">
    <property type="entry name" value="PLP-dependent transferases"/>
    <property type="match status" value="1"/>
</dbReference>
<protein>
    <recommendedName>
        <fullName evidence="9">Histidine decarboxylase</fullName>
        <ecNumber evidence="4">4.1.1.22</ecNumber>
    </recommendedName>
</protein>
<proteinExistence type="inferred from homology"/>
<keyword evidence="12" id="KW-1185">Reference proteome</keyword>